<dbReference type="CDD" id="cd04590">
    <property type="entry name" value="CBS_pair_CorC_HlyC_assoc"/>
    <property type="match status" value="1"/>
</dbReference>
<dbReference type="Proteomes" id="UP000070617">
    <property type="component" value="Unassembled WGS sequence"/>
</dbReference>
<dbReference type="InterPro" id="IPR016169">
    <property type="entry name" value="FAD-bd_PCMH_sub2"/>
</dbReference>
<keyword evidence="7 14" id="KW-1133">Transmembrane helix</keyword>
<evidence type="ECO:0000256" key="7">
    <source>
        <dbReference type="ARBA" id="ARBA00022989"/>
    </source>
</evidence>
<proteinExistence type="inferred from homology"/>
<evidence type="ECO:0000256" key="14">
    <source>
        <dbReference type="PROSITE-ProRule" id="PRU01193"/>
    </source>
</evidence>
<evidence type="ECO:0000256" key="12">
    <source>
        <dbReference type="ARBA" id="ARBA00039818"/>
    </source>
</evidence>
<dbReference type="PATRIC" id="fig|134605.3.peg.311"/>
<protein>
    <recommendedName>
        <fullName evidence="12">Polyamine export protein</fullName>
    </recommendedName>
</protein>
<gene>
    <name evidence="18" type="ORF">HMPREF3206_00310</name>
</gene>
<evidence type="ECO:0000313" key="18">
    <source>
        <dbReference type="EMBL" id="KXA16542.1"/>
    </source>
</evidence>
<dbReference type="SUPFAM" id="SSF54631">
    <property type="entry name" value="CBS-domain pair"/>
    <property type="match status" value="1"/>
</dbReference>
<keyword evidence="8 13" id="KW-0129">CBS domain</keyword>
<keyword evidence="6" id="KW-0677">Repeat</keyword>
<dbReference type="InterPro" id="IPR002550">
    <property type="entry name" value="CNNM"/>
</dbReference>
<evidence type="ECO:0000256" key="2">
    <source>
        <dbReference type="ARBA" id="ARBA00022448"/>
    </source>
</evidence>
<dbReference type="Pfam" id="PF00571">
    <property type="entry name" value="CBS"/>
    <property type="match status" value="1"/>
</dbReference>
<comment type="caution">
    <text evidence="18">The sequence shown here is derived from an EMBL/GenBank/DDBJ whole genome shotgun (WGS) entry which is preliminary data.</text>
</comment>
<dbReference type="STRING" id="134605.HMPREF3206_00310"/>
<keyword evidence="2" id="KW-0813">Transport</keyword>
<dbReference type="PROSITE" id="PS51371">
    <property type="entry name" value="CBS"/>
    <property type="match status" value="2"/>
</dbReference>
<sequence>MNLLIKLFLIFTLVGIGAFFAISEIALASARKLKLHTLVEEGNKKAQKILDIQENSGNFFAAVQIGINAVSILGGSLGASIVGDFFQELEWLSPLKPFGNIFSFLIVTWLFIEFADLLPKRIAMVYPEKIALAIIHPMLFLIFFLKPFIKIINGFASIFFKLFGMEQVRNEDVTYDDIFAVVDAGAESGILQEKEQSLIENIFELDSRWVSSIMTTRDEISYLALDDTEEELREKIMDYPHSKFLITESDIDSILGYITSKDLLPSLMLSKKSIKELIKNYRKHLLILPNTLTLSETLDRFNEAKDDFAIILNEYGLVVGLVTMKDVVNTLMGDVVFQNSEDQQIIERDEHSWLIDGVTPIEDVKKVLDRIEKFPEEDSYESIAGFLMYMLKMIPKRGAKLEFMDYQFEIVDVDNFKIDQILVIDMLEEKKLEVENTESH</sequence>
<keyword evidence="4" id="KW-0997">Cell inner membrane</keyword>
<feature type="transmembrane region" description="Helical" evidence="15">
    <location>
        <begin position="98"/>
        <end position="118"/>
    </location>
</feature>
<dbReference type="Gene3D" id="3.30.465.10">
    <property type="match status" value="1"/>
</dbReference>
<dbReference type="Pfam" id="PF01595">
    <property type="entry name" value="CNNM"/>
    <property type="match status" value="1"/>
</dbReference>
<comment type="function">
    <text evidence="10">Involved in cadaverine and putrescine tolerance in stationary phase. May facilitate the efflux of both cadaverine and putrescine from the cytoplasm, reducing potentially toxic levels under certain stress conditions.</text>
</comment>
<keyword evidence="19" id="KW-1185">Reference proteome</keyword>
<name>A0A133NJS2_9FUSO</name>
<evidence type="ECO:0000256" key="11">
    <source>
        <dbReference type="ARBA" id="ARBA00038280"/>
    </source>
</evidence>
<feature type="transmembrane region" description="Helical" evidence="15">
    <location>
        <begin position="130"/>
        <end position="149"/>
    </location>
</feature>
<evidence type="ECO:0000256" key="1">
    <source>
        <dbReference type="ARBA" id="ARBA00004429"/>
    </source>
</evidence>
<dbReference type="EMBL" id="LRPX01000008">
    <property type="protein sequence ID" value="KXA16542.1"/>
    <property type="molecule type" value="Genomic_DNA"/>
</dbReference>
<evidence type="ECO:0000259" key="17">
    <source>
        <dbReference type="PROSITE" id="PS51846"/>
    </source>
</evidence>
<dbReference type="InterPro" id="IPR046342">
    <property type="entry name" value="CBS_dom_sf"/>
</dbReference>
<evidence type="ECO:0000256" key="8">
    <source>
        <dbReference type="ARBA" id="ARBA00023122"/>
    </source>
</evidence>
<dbReference type="Gene3D" id="3.10.580.10">
    <property type="entry name" value="CBS-domain"/>
    <property type="match status" value="1"/>
</dbReference>
<dbReference type="AlphaFoldDB" id="A0A133NJS2"/>
<feature type="domain" description="CNNM transmembrane" evidence="17">
    <location>
        <begin position="1"/>
        <end position="195"/>
    </location>
</feature>
<keyword evidence="5 14" id="KW-0812">Transmembrane</keyword>
<comment type="subcellular location">
    <subcellularLocation>
        <location evidence="1">Cell inner membrane</location>
        <topology evidence="1">Multi-pass membrane protein</topology>
    </subcellularLocation>
</comment>
<feature type="domain" description="CBS" evidence="16">
    <location>
        <begin position="214"/>
        <end position="276"/>
    </location>
</feature>
<accession>A0A133NJS2</accession>
<evidence type="ECO:0000313" key="19">
    <source>
        <dbReference type="Proteomes" id="UP000070617"/>
    </source>
</evidence>
<evidence type="ECO:0000256" key="5">
    <source>
        <dbReference type="ARBA" id="ARBA00022692"/>
    </source>
</evidence>
<evidence type="ECO:0000256" key="9">
    <source>
        <dbReference type="ARBA" id="ARBA00023136"/>
    </source>
</evidence>
<evidence type="ECO:0000259" key="16">
    <source>
        <dbReference type="PROSITE" id="PS51371"/>
    </source>
</evidence>
<organism evidence="18 19">
    <name type="scientific">Fusobacterium equinum</name>
    <dbReference type="NCBI Taxonomy" id="134605"/>
    <lineage>
        <taxon>Bacteria</taxon>
        <taxon>Fusobacteriati</taxon>
        <taxon>Fusobacteriota</taxon>
        <taxon>Fusobacteriia</taxon>
        <taxon>Fusobacteriales</taxon>
        <taxon>Fusobacteriaceae</taxon>
        <taxon>Fusobacterium</taxon>
    </lineage>
</organism>
<dbReference type="InterPro" id="IPR005170">
    <property type="entry name" value="Transptr-assoc_dom"/>
</dbReference>
<evidence type="ECO:0000256" key="3">
    <source>
        <dbReference type="ARBA" id="ARBA00022475"/>
    </source>
</evidence>
<dbReference type="InterPro" id="IPR036318">
    <property type="entry name" value="FAD-bd_PCMH-like_sf"/>
</dbReference>
<feature type="domain" description="CBS" evidence="16">
    <location>
        <begin position="281"/>
        <end position="341"/>
    </location>
</feature>
<dbReference type="SMART" id="SM01091">
    <property type="entry name" value="CorC_HlyC"/>
    <property type="match status" value="1"/>
</dbReference>
<dbReference type="GO" id="GO:0005886">
    <property type="term" value="C:plasma membrane"/>
    <property type="evidence" value="ECO:0007669"/>
    <property type="project" value="UniProtKB-SubCell"/>
</dbReference>
<dbReference type="InterPro" id="IPR044751">
    <property type="entry name" value="Ion_transp-like_CBS"/>
</dbReference>
<dbReference type="PROSITE" id="PS51846">
    <property type="entry name" value="CNNM"/>
    <property type="match status" value="1"/>
</dbReference>
<dbReference type="SUPFAM" id="SSF56176">
    <property type="entry name" value="FAD-binding/transporter-associated domain-like"/>
    <property type="match status" value="1"/>
</dbReference>
<dbReference type="GO" id="GO:0050660">
    <property type="term" value="F:flavin adenine dinucleotide binding"/>
    <property type="evidence" value="ECO:0007669"/>
    <property type="project" value="InterPro"/>
</dbReference>
<dbReference type="InterPro" id="IPR000644">
    <property type="entry name" value="CBS_dom"/>
</dbReference>
<evidence type="ECO:0000256" key="15">
    <source>
        <dbReference type="SAM" id="Phobius"/>
    </source>
</evidence>
<evidence type="ECO:0000256" key="6">
    <source>
        <dbReference type="ARBA" id="ARBA00022737"/>
    </source>
</evidence>
<reference evidence="19" key="1">
    <citation type="submission" date="2016-01" db="EMBL/GenBank/DDBJ databases">
        <authorList>
            <person name="Mitreva M."/>
            <person name="Pepin K.H."/>
            <person name="Mihindukulasuriya K.A."/>
            <person name="Fulton R."/>
            <person name="Fronick C."/>
            <person name="O'Laughlin M."/>
            <person name="Miner T."/>
            <person name="Herter B."/>
            <person name="Rosa B.A."/>
            <person name="Cordes M."/>
            <person name="Tomlinson C."/>
            <person name="Wollam A."/>
            <person name="Palsikar V.B."/>
            <person name="Mardis E.R."/>
            <person name="Wilson R.K."/>
        </authorList>
    </citation>
    <scope>NUCLEOTIDE SEQUENCE [LARGE SCALE GENOMIC DNA]</scope>
    <source>
        <strain evidence="19">CMW8396</strain>
    </source>
</reference>
<dbReference type="PANTHER" id="PTHR22777">
    <property type="entry name" value="HEMOLYSIN-RELATED"/>
    <property type="match status" value="1"/>
</dbReference>
<evidence type="ECO:0000256" key="13">
    <source>
        <dbReference type="PROSITE-ProRule" id="PRU00703"/>
    </source>
</evidence>
<keyword evidence="9 14" id="KW-0472">Membrane</keyword>
<evidence type="ECO:0000256" key="10">
    <source>
        <dbReference type="ARBA" id="ARBA00037177"/>
    </source>
</evidence>
<dbReference type="RefSeq" id="WP_060793366.1">
    <property type="nucleotide sequence ID" value="NZ_KQ956514.1"/>
</dbReference>
<comment type="similarity">
    <text evidence="11">Belongs to the UPF0053 family. PaeA subfamily.</text>
</comment>
<evidence type="ECO:0000256" key="4">
    <source>
        <dbReference type="ARBA" id="ARBA00022519"/>
    </source>
</evidence>
<keyword evidence="3" id="KW-1003">Cell membrane</keyword>
<dbReference type="Pfam" id="PF03471">
    <property type="entry name" value="CorC_HlyC"/>
    <property type="match status" value="1"/>
</dbReference>
<dbReference type="PANTHER" id="PTHR22777:SF16">
    <property type="entry name" value="POLYAMINE EXPORT PROTEIN"/>
    <property type="match status" value="1"/>
</dbReference>